<feature type="region of interest" description="Disordered" evidence="1">
    <location>
        <begin position="402"/>
        <end position="423"/>
    </location>
</feature>
<accession>A0ABQ2KQ11</accession>
<keyword evidence="3" id="KW-0808">Transferase</keyword>
<sequence length="423" mass="45233">MATIAAYTGPSAGHVMPMVGVLVALRARGHRIRLRTTRAMLPRMRALGLQADAIDPRIERLELDDWQSRSLRDDLHSIMSTFLERGELEGPDLRSLLDASRPDLVMTDINCWGAAAVAEASGLPWVACSPYAPFVRSAGLPPYGPGFAPGDGPIARARDALFDRLVLRPAEARALRERNALRARVAGLPPAASNDDLVRSAPLTLVASAEPLEYRHVDWEPDLQLVGDIAWEPPEPMPRSLRGIEGPIVVVTTSAELQLDDQIVRTALEALHDEPVTVVATMPAGVDPRLEVPPNARVVEFAPHGPLLDRAMCAITYGGTGVTVKALSRAVPVVVVPWGRDQFEVAARVEHAGAGVRVHRRRLTPAALRAAVREASGMRSGAQAAAEGLRAAGGAARAADLVEARLPGDEDPTGPARADDHAR</sequence>
<name>A0ABQ2KQ11_9MICO</name>
<protein>
    <submittedName>
        <fullName evidence="3">Glycosyl transferase</fullName>
    </submittedName>
</protein>
<dbReference type="InterPro" id="IPR002213">
    <property type="entry name" value="UDP_glucos_trans"/>
</dbReference>
<dbReference type="RefSeq" id="WP_188718688.1">
    <property type="nucleotide sequence ID" value="NZ_BAABBD010000004.1"/>
</dbReference>
<dbReference type="Gene3D" id="3.40.50.2000">
    <property type="entry name" value="Glycogen Phosphorylase B"/>
    <property type="match status" value="2"/>
</dbReference>
<keyword evidence="4" id="KW-1185">Reference proteome</keyword>
<evidence type="ECO:0000256" key="1">
    <source>
        <dbReference type="SAM" id="MobiDB-lite"/>
    </source>
</evidence>
<dbReference type="PANTHER" id="PTHR48050">
    <property type="entry name" value="STEROL 3-BETA-GLUCOSYLTRANSFERASE"/>
    <property type="match status" value="1"/>
</dbReference>
<dbReference type="PANTHER" id="PTHR48050:SF13">
    <property type="entry name" value="STEROL 3-BETA-GLUCOSYLTRANSFERASE UGT80A2"/>
    <property type="match status" value="1"/>
</dbReference>
<dbReference type="CDD" id="cd03784">
    <property type="entry name" value="GT1_Gtf-like"/>
    <property type="match status" value="1"/>
</dbReference>
<evidence type="ECO:0000313" key="4">
    <source>
        <dbReference type="Proteomes" id="UP000626982"/>
    </source>
</evidence>
<feature type="domain" description="Erythromycin biosynthesis protein CIII-like C-terminal" evidence="2">
    <location>
        <begin position="273"/>
        <end position="384"/>
    </location>
</feature>
<dbReference type="SUPFAM" id="SSF53756">
    <property type="entry name" value="UDP-Glycosyltransferase/glycogen phosphorylase"/>
    <property type="match status" value="1"/>
</dbReference>
<dbReference type="EMBL" id="BMLM01000002">
    <property type="protein sequence ID" value="GGN89201.1"/>
    <property type="molecule type" value="Genomic_DNA"/>
</dbReference>
<proteinExistence type="predicted"/>
<dbReference type="Pfam" id="PF06722">
    <property type="entry name" value="EryCIII-like_C"/>
    <property type="match status" value="1"/>
</dbReference>
<dbReference type="InterPro" id="IPR010610">
    <property type="entry name" value="EryCIII-like_C"/>
</dbReference>
<comment type="caution">
    <text evidence="3">The sequence shown here is derived from an EMBL/GenBank/DDBJ whole genome shotgun (WGS) entry which is preliminary data.</text>
</comment>
<dbReference type="Proteomes" id="UP000626982">
    <property type="component" value="Unassembled WGS sequence"/>
</dbReference>
<evidence type="ECO:0000313" key="3">
    <source>
        <dbReference type="EMBL" id="GGN89201.1"/>
    </source>
</evidence>
<gene>
    <name evidence="3" type="ORF">GCM10010968_25620</name>
</gene>
<reference evidence="4" key="1">
    <citation type="journal article" date="2019" name="Int. J. Syst. Evol. Microbiol.">
        <title>The Global Catalogue of Microorganisms (GCM) 10K type strain sequencing project: providing services to taxonomists for standard genome sequencing and annotation.</title>
        <authorList>
            <consortium name="The Broad Institute Genomics Platform"/>
            <consortium name="The Broad Institute Genome Sequencing Center for Infectious Disease"/>
            <person name="Wu L."/>
            <person name="Ma J."/>
        </authorList>
    </citation>
    <scope>NUCLEOTIDE SEQUENCE [LARGE SCALE GENOMIC DNA]</scope>
    <source>
        <strain evidence="4">CGMCC 1.6960</strain>
    </source>
</reference>
<evidence type="ECO:0000259" key="2">
    <source>
        <dbReference type="Pfam" id="PF06722"/>
    </source>
</evidence>
<organism evidence="3 4">
    <name type="scientific">Agrococcus terreus</name>
    <dbReference type="NCBI Taxonomy" id="574649"/>
    <lineage>
        <taxon>Bacteria</taxon>
        <taxon>Bacillati</taxon>
        <taxon>Actinomycetota</taxon>
        <taxon>Actinomycetes</taxon>
        <taxon>Micrococcales</taxon>
        <taxon>Microbacteriaceae</taxon>
        <taxon>Agrococcus</taxon>
    </lineage>
</organism>
<dbReference type="InterPro" id="IPR050426">
    <property type="entry name" value="Glycosyltransferase_28"/>
</dbReference>
<dbReference type="GO" id="GO:0016740">
    <property type="term" value="F:transferase activity"/>
    <property type="evidence" value="ECO:0007669"/>
    <property type="project" value="UniProtKB-KW"/>
</dbReference>